<proteinExistence type="predicted"/>
<dbReference type="GO" id="GO:0006355">
    <property type="term" value="P:regulation of DNA-templated transcription"/>
    <property type="evidence" value="ECO:0007669"/>
    <property type="project" value="InterPro"/>
</dbReference>
<dbReference type="InterPro" id="IPR016032">
    <property type="entry name" value="Sig_transdc_resp-reg_C-effctor"/>
</dbReference>
<dbReference type="Gene3D" id="1.10.10.10">
    <property type="entry name" value="Winged helix-like DNA-binding domain superfamily/Winged helix DNA-binding domain"/>
    <property type="match status" value="1"/>
</dbReference>
<accession>A0A1V9G2H6</accession>
<dbReference type="AlphaFoldDB" id="A0A1V9G2H6"/>
<dbReference type="STRING" id="1703345.A3860_18060"/>
<dbReference type="PROSITE" id="PS51257">
    <property type="entry name" value="PROKAR_LIPOPROTEIN"/>
    <property type="match status" value="1"/>
</dbReference>
<evidence type="ECO:0000313" key="5">
    <source>
        <dbReference type="Proteomes" id="UP000192796"/>
    </source>
</evidence>
<reference evidence="4 5" key="1">
    <citation type="submission" date="2016-03" db="EMBL/GenBank/DDBJ databases">
        <title>Niastella vici sp. nov., isolated from farmland soil.</title>
        <authorList>
            <person name="Chen L."/>
            <person name="Wang D."/>
            <person name="Yang S."/>
            <person name="Wang G."/>
        </authorList>
    </citation>
    <scope>NUCLEOTIDE SEQUENCE [LARGE SCALE GENOMIC DNA]</scope>
    <source>
        <strain evidence="4 5">DJ57</strain>
    </source>
</reference>
<dbReference type="SUPFAM" id="SSF46894">
    <property type="entry name" value="C-terminal effector domain of the bipartite response regulators"/>
    <property type="match status" value="1"/>
</dbReference>
<dbReference type="EMBL" id="LVYD01000041">
    <property type="protein sequence ID" value="OQP64666.1"/>
    <property type="molecule type" value="Genomic_DNA"/>
</dbReference>
<keyword evidence="2" id="KW-0472">Membrane</keyword>
<evidence type="ECO:0000256" key="1">
    <source>
        <dbReference type="SAM" id="Coils"/>
    </source>
</evidence>
<evidence type="ECO:0000259" key="3">
    <source>
        <dbReference type="PROSITE" id="PS00622"/>
    </source>
</evidence>
<dbReference type="InterPro" id="IPR000792">
    <property type="entry name" value="Tscrpt_reg_LuxR_C"/>
</dbReference>
<evidence type="ECO:0000313" key="4">
    <source>
        <dbReference type="EMBL" id="OQP64666.1"/>
    </source>
</evidence>
<keyword evidence="2" id="KW-0812">Transmembrane</keyword>
<organism evidence="4 5">
    <name type="scientific">Niastella vici</name>
    <dbReference type="NCBI Taxonomy" id="1703345"/>
    <lineage>
        <taxon>Bacteria</taxon>
        <taxon>Pseudomonadati</taxon>
        <taxon>Bacteroidota</taxon>
        <taxon>Chitinophagia</taxon>
        <taxon>Chitinophagales</taxon>
        <taxon>Chitinophagaceae</taxon>
        <taxon>Niastella</taxon>
    </lineage>
</organism>
<feature type="transmembrane region" description="Helical" evidence="2">
    <location>
        <begin position="40"/>
        <end position="60"/>
    </location>
</feature>
<dbReference type="GO" id="GO:0003677">
    <property type="term" value="F:DNA binding"/>
    <property type="evidence" value="ECO:0007669"/>
    <property type="project" value="InterPro"/>
</dbReference>
<evidence type="ECO:0000256" key="2">
    <source>
        <dbReference type="SAM" id="Phobius"/>
    </source>
</evidence>
<dbReference type="SMART" id="SM00421">
    <property type="entry name" value="HTH_LUXR"/>
    <property type="match status" value="1"/>
</dbReference>
<keyword evidence="1" id="KW-0175">Coiled coil</keyword>
<protein>
    <recommendedName>
        <fullName evidence="3">HTH luxR-type domain-containing protein</fullName>
    </recommendedName>
</protein>
<dbReference type="PROSITE" id="PS00622">
    <property type="entry name" value="HTH_LUXR_1"/>
    <property type="match status" value="1"/>
</dbReference>
<gene>
    <name evidence="4" type="ORF">A3860_18060</name>
</gene>
<dbReference type="Proteomes" id="UP000192796">
    <property type="component" value="Unassembled WGS sequence"/>
</dbReference>
<feature type="domain" description="HTH luxR-type" evidence="3">
    <location>
        <begin position="213"/>
        <end position="240"/>
    </location>
</feature>
<dbReference type="Pfam" id="PF00196">
    <property type="entry name" value="GerE"/>
    <property type="match status" value="1"/>
</dbReference>
<keyword evidence="5" id="KW-1185">Reference proteome</keyword>
<comment type="caution">
    <text evidence="4">The sequence shown here is derived from an EMBL/GenBank/DDBJ whole genome shotgun (WGS) entry which is preliminary data.</text>
</comment>
<feature type="coiled-coil region" evidence="1">
    <location>
        <begin position="96"/>
        <end position="134"/>
    </location>
</feature>
<dbReference type="RefSeq" id="WP_081146479.1">
    <property type="nucleotide sequence ID" value="NZ_LVYD01000041.1"/>
</dbReference>
<dbReference type="OrthoDB" id="1523128at2"/>
<dbReference type="InterPro" id="IPR036388">
    <property type="entry name" value="WH-like_DNA-bd_sf"/>
</dbReference>
<name>A0A1V9G2H6_9BACT</name>
<keyword evidence="2" id="KW-1133">Transmembrane helix</keyword>
<sequence length="258" mass="30011">MKRIAKPFCVVYVLPISVLFLSCSQKPHSSPFHISEISMWQAVIVLLLLIMIAASLILHYRYRKMKVRLHKEREAAFLEARRMVEIEKQKAFQLANKLIEEKTAIAEEEVREAIEKAQEEARQLQAQVTSTSVMLANKTDYLMQLQEKLKTSDNNEYKRIAKEIKTNLTEADHWADFIKNFNLLHSHYVDNITQKHPDLTANEVRLICFILSGLSNKEIAGIFSVEPESVKKARYRLKKKLNLPEEESLTFYLQHLKA</sequence>